<dbReference type="RefSeq" id="XP_019046877.1">
    <property type="nucleotide sequence ID" value="XM_019190129.1"/>
</dbReference>
<dbReference type="VEuPathDB" id="FungiDB:I302_03480"/>
<dbReference type="OrthoDB" id="2563656at2759"/>
<dbReference type="EMBL" id="CP144541">
    <property type="protein sequence ID" value="WVW78155.1"/>
    <property type="molecule type" value="Genomic_DNA"/>
</dbReference>
<dbReference type="EMBL" id="KI894020">
    <property type="protein sequence ID" value="OCF25807.1"/>
    <property type="molecule type" value="Genomic_DNA"/>
</dbReference>
<evidence type="ECO:0000256" key="1">
    <source>
        <dbReference type="SAM" id="MobiDB-lite"/>
    </source>
</evidence>
<name>A0A1B9G427_9TREE</name>
<reference evidence="2" key="3">
    <citation type="submission" date="2014-01" db="EMBL/GenBank/DDBJ databases">
        <title>Evolution of pathogenesis and genome organization in the Tremellales.</title>
        <authorList>
            <person name="Cuomo C."/>
            <person name="Litvintseva A."/>
            <person name="Heitman J."/>
            <person name="Chen Y."/>
            <person name="Sun S."/>
            <person name="Springer D."/>
            <person name="Dromer F."/>
            <person name="Young S."/>
            <person name="Zeng Q."/>
            <person name="Chapman S."/>
            <person name="Gujja S."/>
            <person name="Saif S."/>
            <person name="Birren B."/>
        </authorList>
    </citation>
    <scope>NUCLEOTIDE SEQUENCE</scope>
    <source>
        <strain evidence="2">CBS 10118</strain>
    </source>
</reference>
<organism evidence="2">
    <name type="scientific">Kwoniella bestiolae CBS 10118</name>
    <dbReference type="NCBI Taxonomy" id="1296100"/>
    <lineage>
        <taxon>Eukaryota</taxon>
        <taxon>Fungi</taxon>
        <taxon>Dikarya</taxon>
        <taxon>Basidiomycota</taxon>
        <taxon>Agaricomycotina</taxon>
        <taxon>Tremellomycetes</taxon>
        <taxon>Tremellales</taxon>
        <taxon>Cryptococcaceae</taxon>
        <taxon>Kwoniella</taxon>
    </lineage>
</organism>
<feature type="region of interest" description="Disordered" evidence="1">
    <location>
        <begin position="143"/>
        <end position="166"/>
    </location>
</feature>
<evidence type="ECO:0008006" key="5">
    <source>
        <dbReference type="Google" id="ProtNLM"/>
    </source>
</evidence>
<dbReference type="GeneID" id="30207879"/>
<sequence>MTDTVHNSLFDWNQLPDDLLHYILKYIATILDKPTLTRLIKTNRDIYDTCCPALYETIELDKDSVRLVFYGLDYTVEDKTEWGKVQGNELKNCVLSLASHQRKLKNLNHIKNLIVTDFESAEYLVRSLHPDFPAYIDQLKAEPATTASSENEEQTPQSQSDSPPIPIPSSSPLILQNLTHISLGLDFVTSDEFYPHCGHESSYTPHPIITLLSHKLSPSKVCYDFKAAKKFHENDPGLSECLWLLLDGWGRVEQVDIHNVNAHPRPCDHIAPKYRVWVTDMGGCEDRCDDMMEMVGWYIDGRNWCCAHERNGEESVVEIICSGDGLYKSGPEEMIEEIVERSMRKMREDWEGLDSGVNSRDECLEAAERRWRERRESGWFERYLRCWGVEEAEEADVCGCCGRK</sequence>
<proteinExistence type="predicted"/>
<gene>
    <name evidence="2" type="ORF">I302_03480</name>
    <name evidence="3" type="ORF">I302_100106</name>
</gene>
<evidence type="ECO:0000313" key="3">
    <source>
        <dbReference type="EMBL" id="WVW78155.1"/>
    </source>
</evidence>
<evidence type="ECO:0000313" key="4">
    <source>
        <dbReference type="Proteomes" id="UP000092730"/>
    </source>
</evidence>
<dbReference type="AlphaFoldDB" id="A0A1B9G427"/>
<dbReference type="KEGG" id="kbi:30207879"/>
<reference evidence="2" key="1">
    <citation type="submission" date="2013-07" db="EMBL/GenBank/DDBJ databases">
        <title>The Genome Sequence of Cryptococcus bestiolae CBS10118.</title>
        <authorList>
            <consortium name="The Broad Institute Genome Sequencing Platform"/>
            <person name="Cuomo C."/>
            <person name="Litvintseva A."/>
            <person name="Chen Y."/>
            <person name="Heitman J."/>
            <person name="Sun S."/>
            <person name="Springer D."/>
            <person name="Dromer F."/>
            <person name="Young S.K."/>
            <person name="Zeng Q."/>
            <person name="Gargeya S."/>
            <person name="Fitzgerald M."/>
            <person name="Abouelleil A."/>
            <person name="Alvarado L."/>
            <person name="Berlin A.M."/>
            <person name="Chapman S.B."/>
            <person name="Dewar J."/>
            <person name="Goldberg J."/>
            <person name="Griggs A."/>
            <person name="Gujja S."/>
            <person name="Hansen M."/>
            <person name="Howarth C."/>
            <person name="Imamovic A."/>
            <person name="Larimer J."/>
            <person name="McCowan C."/>
            <person name="Murphy C."/>
            <person name="Pearson M."/>
            <person name="Priest M."/>
            <person name="Roberts A."/>
            <person name="Saif S."/>
            <person name="Shea T."/>
            <person name="Sykes S."/>
            <person name="Wortman J."/>
            <person name="Nusbaum C."/>
            <person name="Birren B."/>
        </authorList>
    </citation>
    <scope>NUCLEOTIDE SEQUENCE [LARGE SCALE GENOMIC DNA]</scope>
    <source>
        <strain evidence="2">CBS 10118</strain>
    </source>
</reference>
<accession>A0A1B9G427</accession>
<evidence type="ECO:0000313" key="2">
    <source>
        <dbReference type="EMBL" id="OCF25807.1"/>
    </source>
</evidence>
<protein>
    <recommendedName>
        <fullName evidence="5">F-box domain-containing protein</fullName>
    </recommendedName>
</protein>
<reference evidence="3" key="4">
    <citation type="submission" date="2024-02" db="EMBL/GenBank/DDBJ databases">
        <title>Comparative genomics of Cryptococcus and Kwoniella reveals pathogenesis evolution and contrasting modes of karyotype evolution via chromosome fusion or intercentromeric recombination.</title>
        <authorList>
            <person name="Coelho M.A."/>
            <person name="David-Palma M."/>
            <person name="Shea T."/>
            <person name="Bowers K."/>
            <person name="McGinley-Smith S."/>
            <person name="Mohammad A.W."/>
            <person name="Gnirke A."/>
            <person name="Yurkov A.M."/>
            <person name="Nowrousian M."/>
            <person name="Sun S."/>
            <person name="Cuomo C.A."/>
            <person name="Heitman J."/>
        </authorList>
    </citation>
    <scope>NUCLEOTIDE SEQUENCE</scope>
    <source>
        <strain evidence="3">CBS 10118</strain>
    </source>
</reference>
<dbReference type="Proteomes" id="UP000092730">
    <property type="component" value="Chromosome 1"/>
</dbReference>
<keyword evidence="4" id="KW-1185">Reference proteome</keyword>
<reference evidence="3" key="2">
    <citation type="submission" date="2013-07" db="EMBL/GenBank/DDBJ databases">
        <authorList>
            <consortium name="The Broad Institute Genome Sequencing Platform"/>
            <person name="Cuomo C."/>
            <person name="Litvintseva A."/>
            <person name="Chen Y."/>
            <person name="Heitman J."/>
            <person name="Sun S."/>
            <person name="Springer D."/>
            <person name="Dromer F."/>
            <person name="Young S.K."/>
            <person name="Zeng Q."/>
            <person name="Gargeya S."/>
            <person name="Fitzgerald M."/>
            <person name="Abouelleil A."/>
            <person name="Alvarado L."/>
            <person name="Berlin A.M."/>
            <person name="Chapman S.B."/>
            <person name="Dewar J."/>
            <person name="Goldberg J."/>
            <person name="Griggs A."/>
            <person name="Gujja S."/>
            <person name="Hansen M."/>
            <person name="Howarth C."/>
            <person name="Imamovic A."/>
            <person name="Larimer J."/>
            <person name="McCowan C."/>
            <person name="Murphy C."/>
            <person name="Pearson M."/>
            <person name="Priest M."/>
            <person name="Roberts A."/>
            <person name="Saif S."/>
            <person name="Shea T."/>
            <person name="Sykes S."/>
            <person name="Wortman J."/>
            <person name="Nusbaum C."/>
            <person name="Birren B."/>
        </authorList>
    </citation>
    <scope>NUCLEOTIDE SEQUENCE</scope>
    <source>
        <strain evidence="3">CBS 10118</strain>
    </source>
</reference>